<keyword evidence="1" id="KW-0677">Repeat</keyword>
<protein>
    <recommendedName>
        <fullName evidence="2">Nephrocystin 3-like N-terminal domain-containing protein</fullName>
    </recommendedName>
</protein>
<dbReference type="SUPFAM" id="SSF52540">
    <property type="entry name" value="P-loop containing nucleoside triphosphate hydrolases"/>
    <property type="match status" value="1"/>
</dbReference>
<reference evidence="3" key="1">
    <citation type="submission" date="2023-03" db="EMBL/GenBank/DDBJ databases">
        <title>Massive genome expansion in bonnet fungi (Mycena s.s.) driven by repeated elements and novel gene families across ecological guilds.</title>
        <authorList>
            <consortium name="Lawrence Berkeley National Laboratory"/>
            <person name="Harder C.B."/>
            <person name="Miyauchi S."/>
            <person name="Viragh M."/>
            <person name="Kuo A."/>
            <person name="Thoen E."/>
            <person name="Andreopoulos B."/>
            <person name="Lu D."/>
            <person name="Skrede I."/>
            <person name="Drula E."/>
            <person name="Henrissat B."/>
            <person name="Morin E."/>
            <person name="Kohler A."/>
            <person name="Barry K."/>
            <person name="LaButti K."/>
            <person name="Morin E."/>
            <person name="Salamov A."/>
            <person name="Lipzen A."/>
            <person name="Mereny Z."/>
            <person name="Hegedus B."/>
            <person name="Baldrian P."/>
            <person name="Stursova M."/>
            <person name="Weitz H."/>
            <person name="Taylor A."/>
            <person name="Grigoriev I.V."/>
            <person name="Nagy L.G."/>
            <person name="Martin F."/>
            <person name="Kauserud H."/>
        </authorList>
    </citation>
    <scope>NUCLEOTIDE SEQUENCE</scope>
    <source>
        <strain evidence="3">9284</strain>
    </source>
</reference>
<dbReference type="Pfam" id="PF24883">
    <property type="entry name" value="NPHP3_N"/>
    <property type="match status" value="1"/>
</dbReference>
<dbReference type="EMBL" id="JARKIF010000026">
    <property type="protein sequence ID" value="KAJ7614371.1"/>
    <property type="molecule type" value="Genomic_DNA"/>
</dbReference>
<dbReference type="PANTHER" id="PTHR10039:SF14">
    <property type="entry name" value="NACHT DOMAIN-CONTAINING PROTEIN"/>
    <property type="match status" value="1"/>
</dbReference>
<proteinExistence type="predicted"/>
<sequence>MSLYQPHQPDSALLSRIGGNDPVHIENSTFNSIAGNMNVSHTTNVGESGMEILRKELCVDAMHDSAVRPPDPSCHPGTRAAILERLDEWSFEQPEDSAIFWLHGCAGIGKSAIAQQFAASCQGRGQLGGSFFWKRGDAGRGHWRSLLPTLAYQLAAAFPGIGRLIQEVVETDRLVASKSMRHQVEKLFVLPFREAPKLKSRPIWVLDGLDECEDRAAQTMLLRSLIDVVRAKHIPIHILICSRSESHICEILEASENSDICRDFPIRAGLSADADISRYLTDEFTRIHRAHTRRGITLDDDWPGKATIRKLVVRSSGTFIYASTIVRYVDDDYSHPADRLDAVLSLDPCSTTPLDDLYTQILSVIPNRAILVRVLHAIVYEIYLDPEQIDIVLQLRRGTSRITLRGLHSLLQLPPVRILGFHGTVELLHASFRDFLVDPQRSLDFFISGEELRIALVHSMAGALESGLRPFDFR</sequence>
<comment type="caution">
    <text evidence="3">The sequence shown here is derived from an EMBL/GenBank/DDBJ whole genome shotgun (WGS) entry which is preliminary data.</text>
</comment>
<evidence type="ECO:0000256" key="1">
    <source>
        <dbReference type="ARBA" id="ARBA00022737"/>
    </source>
</evidence>
<evidence type="ECO:0000259" key="2">
    <source>
        <dbReference type="Pfam" id="PF24883"/>
    </source>
</evidence>
<name>A0AAD7B994_9AGAR</name>
<evidence type="ECO:0000313" key="3">
    <source>
        <dbReference type="EMBL" id="KAJ7614371.1"/>
    </source>
</evidence>
<dbReference type="InterPro" id="IPR027417">
    <property type="entry name" value="P-loop_NTPase"/>
</dbReference>
<dbReference type="InterPro" id="IPR056884">
    <property type="entry name" value="NPHP3-like_N"/>
</dbReference>
<organism evidence="3 4">
    <name type="scientific">Roridomyces roridus</name>
    <dbReference type="NCBI Taxonomy" id="1738132"/>
    <lineage>
        <taxon>Eukaryota</taxon>
        <taxon>Fungi</taxon>
        <taxon>Dikarya</taxon>
        <taxon>Basidiomycota</taxon>
        <taxon>Agaricomycotina</taxon>
        <taxon>Agaricomycetes</taxon>
        <taxon>Agaricomycetidae</taxon>
        <taxon>Agaricales</taxon>
        <taxon>Marasmiineae</taxon>
        <taxon>Mycenaceae</taxon>
        <taxon>Roridomyces</taxon>
    </lineage>
</organism>
<dbReference type="Gene3D" id="3.40.50.300">
    <property type="entry name" value="P-loop containing nucleotide triphosphate hydrolases"/>
    <property type="match status" value="1"/>
</dbReference>
<dbReference type="AlphaFoldDB" id="A0AAD7B994"/>
<keyword evidence="4" id="KW-1185">Reference proteome</keyword>
<accession>A0AAD7B994</accession>
<dbReference type="Proteomes" id="UP001221142">
    <property type="component" value="Unassembled WGS sequence"/>
</dbReference>
<evidence type="ECO:0000313" key="4">
    <source>
        <dbReference type="Proteomes" id="UP001221142"/>
    </source>
</evidence>
<dbReference type="PANTHER" id="PTHR10039">
    <property type="entry name" value="AMELOGENIN"/>
    <property type="match status" value="1"/>
</dbReference>
<gene>
    <name evidence="3" type="ORF">FB45DRAFT_253670</name>
</gene>
<feature type="domain" description="Nephrocystin 3-like N-terminal" evidence="2">
    <location>
        <begin position="82"/>
        <end position="243"/>
    </location>
</feature>